<dbReference type="PROSITE" id="PS51384">
    <property type="entry name" value="FAD_FR"/>
    <property type="match status" value="1"/>
</dbReference>
<evidence type="ECO:0000256" key="11">
    <source>
        <dbReference type="ARBA" id="ARBA00023136"/>
    </source>
</evidence>
<evidence type="ECO:0000256" key="6">
    <source>
        <dbReference type="ARBA" id="ARBA00022692"/>
    </source>
</evidence>
<proteinExistence type="inferred from homology"/>
<dbReference type="InterPro" id="IPR051410">
    <property type="entry name" value="Ferric/Cupric_Reductase"/>
</dbReference>
<evidence type="ECO:0000256" key="9">
    <source>
        <dbReference type="ARBA" id="ARBA00023002"/>
    </source>
</evidence>
<evidence type="ECO:0000313" key="17">
    <source>
        <dbReference type="EMBL" id="SPO04579.1"/>
    </source>
</evidence>
<evidence type="ECO:0000256" key="3">
    <source>
        <dbReference type="ARBA" id="ARBA00012668"/>
    </source>
</evidence>
<dbReference type="Pfam" id="PF08022">
    <property type="entry name" value="FAD_binding_8"/>
    <property type="match status" value="1"/>
</dbReference>
<comment type="caution">
    <text evidence="17">The sequence shown here is derived from an EMBL/GenBank/DDBJ whole genome shotgun (WGS) entry which is preliminary data.</text>
</comment>
<evidence type="ECO:0000256" key="5">
    <source>
        <dbReference type="ARBA" id="ARBA00022475"/>
    </source>
</evidence>
<keyword evidence="11 15" id="KW-0472">Membrane</keyword>
<feature type="domain" description="FAD-binding FR-type" evidence="16">
    <location>
        <begin position="307"/>
        <end position="419"/>
    </location>
</feature>
<feature type="compositionally biased region" description="Basic and acidic residues" evidence="14">
    <location>
        <begin position="536"/>
        <end position="554"/>
    </location>
</feature>
<dbReference type="InterPro" id="IPR013130">
    <property type="entry name" value="Fe3_Rdtase_TM_dom"/>
</dbReference>
<dbReference type="InterPro" id="IPR013121">
    <property type="entry name" value="Fe_red_NAD-bd_6"/>
</dbReference>
<keyword evidence="18" id="KW-1185">Reference proteome</keyword>
<sequence>MSHNHGGSSSTTYGTGSFKKKNRELAEAYWYLVAGTIGLVGVTRAIDYLQVVSRRRNCNADYTLSPSRPTGALSQVWATTTALCRELSYPQLHVPLRRLSWASPPPLGRVLILLAYWAVIVYMMAAGAVVDDAYFWERIGFRNAWVTVTQVPLLYMLSMKINPITLVTGLSHERLNWLHRWVARTVFVTATMHGFHFWTQWVRADFVELELRIMPLVKYGLGAWAVLLWNVVTTFYPLRALSYELFVLQHLASAAVFLWLMYRHLPPVAMYNLWLAVGFVAFDRVARWALLAWRNLKLSVGNAPCMGRQRVGHEALVRAEGKSTTVITVRDAHFKWRPGQHLYLWMPTLGPLEAHPYTIACAHKISGQCVCNSVELVVRKHAGFSARLHTAAQKAQAVGGDILRTTAFVSGPYGNPPAWDVYDTVVLISASTGASFTLPILEDIVRAKKKTCLRRVEFVLTARECEETGFYTGRIREALARARERQGEAGSVEFCAHVAITGRGKNSPAGGSIEGQKRSSSSIDERGPGDGTVTLDHLHAESEKASPDDEKAPNSEKVSLDAITPRKPSTSTSASPDVGNDSDIDIMREYDCRLDLSSLIRAPVEAALGETLVVVCGGRSLVANVRNCVAGLSDERGVHKGTGAQGIHLHVEEYSF</sequence>
<feature type="transmembrane region" description="Helical" evidence="15">
    <location>
        <begin position="219"/>
        <end position="238"/>
    </location>
</feature>
<dbReference type="SFLD" id="SFLDS00052">
    <property type="entry name" value="Ferric_Reductase_Domain"/>
    <property type="match status" value="1"/>
</dbReference>
<feature type="transmembrane region" description="Helical" evidence="15">
    <location>
        <begin position="28"/>
        <end position="46"/>
    </location>
</feature>
<evidence type="ECO:0000256" key="7">
    <source>
        <dbReference type="ARBA" id="ARBA00022982"/>
    </source>
</evidence>
<evidence type="ECO:0000256" key="8">
    <source>
        <dbReference type="ARBA" id="ARBA00022989"/>
    </source>
</evidence>
<dbReference type="Pfam" id="PF08030">
    <property type="entry name" value="NAD_binding_6"/>
    <property type="match status" value="1"/>
</dbReference>
<keyword evidence="6 15" id="KW-0812">Transmembrane</keyword>
<accession>A0AAE8N309</accession>
<dbReference type="GO" id="GO:0015677">
    <property type="term" value="P:copper ion import"/>
    <property type="evidence" value="ECO:0007669"/>
    <property type="project" value="TreeGrafter"/>
</dbReference>
<evidence type="ECO:0000256" key="14">
    <source>
        <dbReference type="SAM" id="MobiDB-lite"/>
    </source>
</evidence>
<keyword evidence="7" id="KW-0249">Electron transport</keyword>
<evidence type="ECO:0000256" key="15">
    <source>
        <dbReference type="SAM" id="Phobius"/>
    </source>
</evidence>
<dbReference type="PANTHER" id="PTHR32361:SF9">
    <property type="entry name" value="FERRIC REDUCTASE TRANSMEMBRANE COMPONENT 3-RELATED"/>
    <property type="match status" value="1"/>
</dbReference>
<keyword evidence="4" id="KW-0813">Transport</keyword>
<keyword evidence="8 15" id="KW-1133">Transmembrane helix</keyword>
<comment type="similarity">
    <text evidence="2">Belongs to the ferric reductase (FRE) family.</text>
</comment>
<dbReference type="CDD" id="cd06186">
    <property type="entry name" value="NOX_Duox_like_FAD_NADP"/>
    <property type="match status" value="1"/>
</dbReference>
<comment type="catalytic activity">
    <reaction evidence="13">
        <text>2 a Fe(II)-siderophore + NADP(+) + H(+) = 2 a Fe(III)-siderophore + NADPH</text>
        <dbReference type="Rhea" id="RHEA:28795"/>
        <dbReference type="Rhea" id="RHEA-COMP:11342"/>
        <dbReference type="Rhea" id="RHEA-COMP:11344"/>
        <dbReference type="ChEBI" id="CHEBI:15378"/>
        <dbReference type="ChEBI" id="CHEBI:29033"/>
        <dbReference type="ChEBI" id="CHEBI:29034"/>
        <dbReference type="ChEBI" id="CHEBI:57783"/>
        <dbReference type="ChEBI" id="CHEBI:58349"/>
        <dbReference type="EC" id="1.16.1.9"/>
    </reaction>
</comment>
<keyword evidence="12" id="KW-0325">Glycoprotein</keyword>
<dbReference type="SFLD" id="SFLDG01168">
    <property type="entry name" value="Ferric_reductase_subgroup_(FRE"/>
    <property type="match status" value="1"/>
</dbReference>
<reference evidence="17" key="1">
    <citation type="submission" date="2018-03" db="EMBL/GenBank/DDBJ databases">
        <authorList>
            <person name="Guldener U."/>
        </authorList>
    </citation>
    <scope>NUCLEOTIDE SEQUENCE</scope>
</reference>
<evidence type="ECO:0000256" key="12">
    <source>
        <dbReference type="ARBA" id="ARBA00023180"/>
    </source>
</evidence>
<dbReference type="EC" id="1.16.1.9" evidence="3"/>
<dbReference type="InterPro" id="IPR017927">
    <property type="entry name" value="FAD-bd_FR_type"/>
</dbReference>
<evidence type="ECO:0000256" key="2">
    <source>
        <dbReference type="ARBA" id="ARBA00006278"/>
    </source>
</evidence>
<dbReference type="InterPro" id="IPR017938">
    <property type="entry name" value="Riboflavin_synthase-like_b-brl"/>
</dbReference>
<feature type="transmembrane region" description="Helical" evidence="15">
    <location>
        <begin position="245"/>
        <end position="262"/>
    </location>
</feature>
<dbReference type="InterPro" id="IPR013112">
    <property type="entry name" value="FAD-bd_8"/>
</dbReference>
<comment type="subcellular location">
    <subcellularLocation>
        <location evidence="1">Cell membrane</location>
        <topology evidence="1">Multi-pass membrane protein</topology>
    </subcellularLocation>
</comment>
<dbReference type="Proteomes" id="UP001187682">
    <property type="component" value="Unassembled WGS sequence"/>
</dbReference>
<dbReference type="GO" id="GO:0005886">
    <property type="term" value="C:plasma membrane"/>
    <property type="evidence" value="ECO:0007669"/>
    <property type="project" value="UniProtKB-SubCell"/>
</dbReference>
<feature type="region of interest" description="Disordered" evidence="14">
    <location>
        <begin position="505"/>
        <end position="582"/>
    </location>
</feature>
<keyword evidence="9" id="KW-0560">Oxidoreductase</keyword>
<evidence type="ECO:0000256" key="4">
    <source>
        <dbReference type="ARBA" id="ARBA00022448"/>
    </source>
</evidence>
<keyword evidence="10" id="KW-0406">Ion transport</keyword>
<dbReference type="Pfam" id="PF01794">
    <property type="entry name" value="Ferric_reduct"/>
    <property type="match status" value="1"/>
</dbReference>
<organism evidence="17 18">
    <name type="scientific">Cephalotrichum gorgonifer</name>
    <dbReference type="NCBI Taxonomy" id="2041049"/>
    <lineage>
        <taxon>Eukaryota</taxon>
        <taxon>Fungi</taxon>
        <taxon>Dikarya</taxon>
        <taxon>Ascomycota</taxon>
        <taxon>Pezizomycotina</taxon>
        <taxon>Sordariomycetes</taxon>
        <taxon>Hypocreomycetidae</taxon>
        <taxon>Microascales</taxon>
        <taxon>Microascaceae</taxon>
        <taxon>Cephalotrichum</taxon>
    </lineage>
</organism>
<gene>
    <name evidence="17" type="ORF">DNG_07264</name>
</gene>
<dbReference type="PANTHER" id="PTHR32361">
    <property type="entry name" value="FERRIC/CUPRIC REDUCTASE TRANSMEMBRANE COMPONENT"/>
    <property type="match status" value="1"/>
</dbReference>
<evidence type="ECO:0000256" key="10">
    <source>
        <dbReference type="ARBA" id="ARBA00023065"/>
    </source>
</evidence>
<keyword evidence="5" id="KW-1003">Cell membrane</keyword>
<evidence type="ECO:0000313" key="18">
    <source>
        <dbReference type="Proteomes" id="UP001187682"/>
    </source>
</evidence>
<feature type="transmembrane region" description="Helical" evidence="15">
    <location>
        <begin position="107"/>
        <end position="130"/>
    </location>
</feature>
<evidence type="ECO:0000256" key="13">
    <source>
        <dbReference type="ARBA" id="ARBA00048483"/>
    </source>
</evidence>
<name>A0AAE8N309_9PEZI</name>
<protein>
    <recommendedName>
        <fullName evidence="3">ferric-chelate reductase (NADPH)</fullName>
        <ecNumber evidence="3">1.16.1.9</ecNumber>
    </recommendedName>
</protein>
<dbReference type="Gene3D" id="3.40.50.80">
    <property type="entry name" value="Nucleotide-binding domain of ferredoxin-NADP reductase (FNR) module"/>
    <property type="match status" value="1"/>
</dbReference>
<dbReference type="GO" id="GO:0006879">
    <property type="term" value="P:intracellular iron ion homeostasis"/>
    <property type="evidence" value="ECO:0007669"/>
    <property type="project" value="TreeGrafter"/>
</dbReference>
<dbReference type="GO" id="GO:0006826">
    <property type="term" value="P:iron ion transport"/>
    <property type="evidence" value="ECO:0007669"/>
    <property type="project" value="TreeGrafter"/>
</dbReference>
<evidence type="ECO:0000256" key="1">
    <source>
        <dbReference type="ARBA" id="ARBA00004651"/>
    </source>
</evidence>
<dbReference type="EMBL" id="ONZQ02000010">
    <property type="protein sequence ID" value="SPO04579.1"/>
    <property type="molecule type" value="Genomic_DNA"/>
</dbReference>
<dbReference type="GO" id="GO:0052851">
    <property type="term" value="F:ferric-chelate reductase (NADPH) activity"/>
    <property type="evidence" value="ECO:0007669"/>
    <property type="project" value="UniProtKB-EC"/>
</dbReference>
<dbReference type="SUPFAM" id="SSF63380">
    <property type="entry name" value="Riboflavin synthase domain-like"/>
    <property type="match status" value="1"/>
</dbReference>
<dbReference type="InterPro" id="IPR039261">
    <property type="entry name" value="FNR_nucleotide-bd"/>
</dbReference>
<dbReference type="AlphaFoldDB" id="A0AAE8N309"/>
<evidence type="ECO:0000259" key="16">
    <source>
        <dbReference type="PROSITE" id="PS51384"/>
    </source>
</evidence>